<evidence type="ECO:0000313" key="3">
    <source>
        <dbReference type="EMBL" id="VFT96757.1"/>
    </source>
</evidence>
<proteinExistence type="predicted"/>
<organism evidence="3 4">
    <name type="scientific">Aphanomyces stellatus</name>
    <dbReference type="NCBI Taxonomy" id="120398"/>
    <lineage>
        <taxon>Eukaryota</taxon>
        <taxon>Sar</taxon>
        <taxon>Stramenopiles</taxon>
        <taxon>Oomycota</taxon>
        <taxon>Saprolegniomycetes</taxon>
        <taxon>Saprolegniales</taxon>
        <taxon>Verrucalvaceae</taxon>
        <taxon>Aphanomyces</taxon>
    </lineage>
</organism>
<feature type="transmembrane region" description="Helical" evidence="1">
    <location>
        <begin position="591"/>
        <end position="614"/>
    </location>
</feature>
<dbReference type="Proteomes" id="UP000332933">
    <property type="component" value="Unassembled WGS sequence"/>
</dbReference>
<keyword evidence="1" id="KW-1133">Transmembrane helix</keyword>
<dbReference type="EMBL" id="VJMH01006738">
    <property type="protein sequence ID" value="KAF0688311.1"/>
    <property type="molecule type" value="Genomic_DNA"/>
</dbReference>
<reference evidence="2" key="2">
    <citation type="submission" date="2019-06" db="EMBL/GenBank/DDBJ databases">
        <title>Genomics analysis of Aphanomyces spp. identifies a new class of oomycete effector associated with host adaptation.</title>
        <authorList>
            <person name="Gaulin E."/>
        </authorList>
    </citation>
    <scope>NUCLEOTIDE SEQUENCE</scope>
    <source>
        <strain evidence="2">CBS 578.67</strain>
    </source>
</reference>
<feature type="transmembrane region" description="Helical" evidence="1">
    <location>
        <begin position="764"/>
        <end position="787"/>
    </location>
</feature>
<sequence length="1777" mass="196706">MIAPYDGERSQTLPLVQSFSRRERLEAFGGMAYLVITISLSVWFLHLLDPSLSNNLYWSHYNVTGYGGLLIDLVNLRLSMARNGSMDATAPDLIVHKSYGQSLSVPLTFQPAYARQVLFTELNTLDRAIRDLRNTTRAYDVYGQYCWLDFQRRWDVAHTAGRSTRCAQQYKDNAATYVETLVRNVDWTVFMALAGDMWHIAVEFELQQTPDGVQWLADRPTDNQRLSVDAEVALLQSIHLVRYDLLWHNKFVVAITETMMVENALGISQSMTLKASSASIGPWTSVILFWNFHNDLYMCEYFNASLIRSAANSFDNLARPVASIIGVQGIDSTYGEQVGVLYDTIGPFESIDTFVVAVPGPLLAWVTAFRSVLYQRLWTEPRFRDQFESAASVTLTPMPPTFARPGLSYNGGNILCLYNPATSFPQTMISFDDSCTTQIQFSLVASNEALLFALYASGANQIRSICAIQSAPSCIAALTQAQLALSQKVDTWPPTNMISPAVASAPPLQFVQYAQNASGNWLLLQQPLLTSDPNWSFFGWLAIYDWVQGTREVLRLEGDAATVVLISEAYANIQLVSRSDLSGGIRDTQMVYYLLVVVTTIFGFVACVVLGYVVCDSFCATARNLFVFNRVVGSIWIGRPLLLLRGLTATLLLSTSQVQLMTHAGGYSKFEFAPRPLVATMVVAGESTWVTYVISDVLLVWTGGFPNWTAALASGLAWLVVLVVEITSPVVLTTTLNRQCTVQNVDKILTCQSGAVQVGAWQRIVLLVLVHGGCIWLSLLVAGTFAYKRRSHSPERTSLMLHGSAQAFLKSRHPAARGMWQLDSAACVMSGMIPFTFHGQNMVFDMNLWVIIPESNVATRVGSVVVFKPSAFGCANVSQLAQGTFSSSCQPTQQHTCWSYLKVFVGFGYIGLTAIGSVSYIDLSSVNFANNFYWATFNMTGHHVAIANWFNEQLSLGRNLSHIRLDEPQWSTTDVNFSDPAIQVKWNVYLPPRLQFEPLSALPPIVQGLRTTDPCSIPWVFTQYCWVDFQRLWPVANTAARQLRCQNDISNGAVYLEPALRNTNWDTWTSCWGTSFGIAFGHELQLSKVGRKWLASVQTNVNSIVDEVTYWHNAGIQHYTVQWQNYKTTGLINTYMIENAFGVQYPMTLSHSNGSYRLASQTTFPMYWGLANDLWAVSQNASLVSGQSLIRTSSSYAFANTSMFALLAQNGTITAPIGAAYALVQQTIGPFGSIDMKNIPCPTSVKYFVATGLDVLRRTLTTNEAAARAYDNISASSLDTLKAFPSNFLALSKWLACGCDILCPESMFGDYVYDGMTKRTGRTTACGQYVMTLLRPTKLKAIVAAIASGLNSPTVNLSAVCVHEARPIDCETEYMTSIAALIQEMIPPREVSDLQTLATVATTDVWALQATIFQYVQENASFPLQMLQYALFDPADPTFFFWAWLHVMEWAMGEREVVRFEGDAGHVHLVTEAQPLIGQDAQPYELPTTFALYARSGVQYITGLLLATATGISIFILSNQGCVEAANLLEINRVAGIVWVGRPLLLLRGITALCLLSTGTLELHLMNNIVSLFQVVEVPWYKTILGAGEVTWLVYILNDVLMVCTKEYTALYASSSSLLTWFLAAILTLALPVTHHATIDPSCQIDQIDLQLVCTSGVVVIGHVSRLYWLLGIVSATNVVCYAAVRVLKRRDDVATATGHSLLLSAGANYLFARSDWLHHNVYYIDPASALMNGLVSFRSRQTIYVMDIKLWRAFAVPRDSNTSLPTRLHAAIGLTE</sequence>
<feature type="transmembrane region" description="Helical" evidence="1">
    <location>
        <begin position="1537"/>
        <end position="1558"/>
    </location>
</feature>
<feature type="transmembrane region" description="Helical" evidence="1">
    <location>
        <begin position="1609"/>
        <end position="1631"/>
    </location>
</feature>
<name>A0A485LET1_9STRA</name>
<keyword evidence="1" id="KW-0472">Membrane</keyword>
<evidence type="ECO:0000256" key="1">
    <source>
        <dbReference type="SAM" id="Phobius"/>
    </source>
</evidence>
<feature type="transmembrane region" description="Helical" evidence="1">
    <location>
        <begin position="1667"/>
        <end position="1685"/>
    </location>
</feature>
<evidence type="ECO:0000313" key="4">
    <source>
        <dbReference type="Proteomes" id="UP000332933"/>
    </source>
</evidence>
<dbReference type="EMBL" id="CAADRA010006761">
    <property type="protein sequence ID" value="VFT96757.1"/>
    <property type="molecule type" value="Genomic_DNA"/>
</dbReference>
<feature type="transmembrane region" description="Helical" evidence="1">
    <location>
        <begin position="1578"/>
        <end position="1597"/>
    </location>
</feature>
<feature type="transmembrane region" description="Helical" evidence="1">
    <location>
        <begin position="708"/>
        <end position="732"/>
    </location>
</feature>
<keyword evidence="4" id="KW-1185">Reference proteome</keyword>
<dbReference type="OrthoDB" id="79231at2759"/>
<reference evidence="3 4" key="1">
    <citation type="submission" date="2019-03" db="EMBL/GenBank/DDBJ databases">
        <authorList>
            <person name="Gaulin E."/>
            <person name="Dumas B."/>
        </authorList>
    </citation>
    <scope>NUCLEOTIDE SEQUENCE [LARGE SCALE GENOMIC DNA]</scope>
    <source>
        <strain evidence="3">CBS 568.67</strain>
    </source>
</reference>
<accession>A0A485LET1</accession>
<keyword evidence="1" id="KW-0812">Transmembrane</keyword>
<feature type="transmembrane region" description="Helical" evidence="1">
    <location>
        <begin position="634"/>
        <end position="656"/>
    </location>
</feature>
<protein>
    <submittedName>
        <fullName evidence="3">Aste57867_20061 protein</fullName>
    </submittedName>
</protein>
<feature type="transmembrane region" description="Helical" evidence="1">
    <location>
        <begin position="27"/>
        <end position="46"/>
    </location>
</feature>
<evidence type="ECO:0000313" key="2">
    <source>
        <dbReference type="EMBL" id="KAF0688311.1"/>
    </source>
</evidence>
<gene>
    <name evidence="3" type="primary">Aste57867_20061</name>
    <name evidence="2" type="ORF">As57867_019995</name>
    <name evidence="3" type="ORF">ASTE57867_20061</name>
</gene>
<feature type="transmembrane region" description="Helical" evidence="1">
    <location>
        <begin position="1497"/>
        <end position="1517"/>
    </location>
</feature>